<dbReference type="AlphaFoldDB" id="A0A8S9L670"/>
<proteinExistence type="predicted"/>
<evidence type="ECO:0000256" key="1">
    <source>
        <dbReference type="SAM" id="MobiDB-lite"/>
    </source>
</evidence>
<comment type="caution">
    <text evidence="2">The sequence shown here is derived from an EMBL/GenBank/DDBJ whole genome shotgun (WGS) entry which is preliminary data.</text>
</comment>
<organism evidence="2">
    <name type="scientific">Brassica cretica</name>
    <name type="common">Mustard</name>
    <dbReference type="NCBI Taxonomy" id="69181"/>
    <lineage>
        <taxon>Eukaryota</taxon>
        <taxon>Viridiplantae</taxon>
        <taxon>Streptophyta</taxon>
        <taxon>Embryophyta</taxon>
        <taxon>Tracheophyta</taxon>
        <taxon>Spermatophyta</taxon>
        <taxon>Magnoliopsida</taxon>
        <taxon>eudicotyledons</taxon>
        <taxon>Gunneridae</taxon>
        <taxon>Pentapetalae</taxon>
        <taxon>rosids</taxon>
        <taxon>malvids</taxon>
        <taxon>Brassicales</taxon>
        <taxon>Brassicaceae</taxon>
        <taxon>Brassiceae</taxon>
        <taxon>Brassica</taxon>
    </lineage>
</organism>
<accession>A0A8S9L670</accession>
<reference evidence="2" key="1">
    <citation type="submission" date="2019-12" db="EMBL/GenBank/DDBJ databases">
        <title>Genome sequencing and annotation of Brassica cretica.</title>
        <authorList>
            <person name="Studholme D.J."/>
            <person name="Sarris P.F."/>
        </authorList>
    </citation>
    <scope>NUCLEOTIDE SEQUENCE</scope>
    <source>
        <strain evidence="2">PFS-102/07</strain>
        <tissue evidence="2">Leaf</tissue>
    </source>
</reference>
<dbReference type="EMBL" id="QGKY02000094">
    <property type="protein sequence ID" value="KAF2602225.1"/>
    <property type="molecule type" value="Genomic_DNA"/>
</dbReference>
<feature type="compositionally biased region" description="Basic residues" evidence="1">
    <location>
        <begin position="10"/>
        <end position="21"/>
    </location>
</feature>
<protein>
    <submittedName>
        <fullName evidence="2">Uncharacterized protein</fullName>
    </submittedName>
</protein>
<name>A0A8S9L670_BRACR</name>
<evidence type="ECO:0000313" key="2">
    <source>
        <dbReference type="EMBL" id="KAF2602225.1"/>
    </source>
</evidence>
<feature type="region of interest" description="Disordered" evidence="1">
    <location>
        <begin position="1"/>
        <end position="53"/>
    </location>
</feature>
<sequence>MNTSHYGQQSKHRERKIKRLQQRSETDGRGRGADLSQSWGGGVTSSQNREEPSRLLSCDLHVSVWRKMFSDRDLEKLEIRERERERR</sequence>
<feature type="compositionally biased region" description="Basic and acidic residues" evidence="1">
    <location>
        <begin position="22"/>
        <end position="32"/>
    </location>
</feature>
<gene>
    <name evidence="2" type="ORF">F2Q70_00026918</name>
</gene>